<protein>
    <submittedName>
        <fullName evidence="1">Uncharacterized protein</fullName>
    </submittedName>
</protein>
<reference evidence="1 2" key="1">
    <citation type="submission" date="2010-12" db="EMBL/GenBank/DDBJ databases">
        <authorList>
            <person name="Muzny D."/>
            <person name="Qin X."/>
            <person name="Buhay C."/>
            <person name="Dugan-Rocha S."/>
            <person name="Ding Y."/>
            <person name="Chen G."/>
            <person name="Hawes A."/>
            <person name="Holder M."/>
            <person name="Jhangiani S."/>
            <person name="Johnson A."/>
            <person name="Khan Z."/>
            <person name="Li Z."/>
            <person name="Liu W."/>
            <person name="Liu X."/>
            <person name="Perez L."/>
            <person name="Shen H."/>
            <person name="Wang Q."/>
            <person name="Watt J."/>
            <person name="Xi L."/>
            <person name="Xin Y."/>
            <person name="Zhou J."/>
            <person name="Deng J."/>
            <person name="Jiang H."/>
            <person name="Liu Y."/>
            <person name="Qu J."/>
            <person name="Song X.-Z."/>
            <person name="Zhang L."/>
            <person name="Villasana D."/>
            <person name="Johnson A."/>
            <person name="Liu J."/>
            <person name="Liyanage D."/>
            <person name="Lorensuhewa L."/>
            <person name="Robinson T."/>
            <person name="Song A."/>
            <person name="Song B.-B."/>
            <person name="Dinh H."/>
            <person name="Thornton R."/>
            <person name="Coyle M."/>
            <person name="Francisco L."/>
            <person name="Jackson L."/>
            <person name="Javaid M."/>
            <person name="Korchina V."/>
            <person name="Kovar C."/>
            <person name="Mata R."/>
            <person name="Mathew T."/>
            <person name="Ngo R."/>
            <person name="Nguyen L."/>
            <person name="Nguyen N."/>
            <person name="Okwuonu G."/>
            <person name="Ongeri F."/>
            <person name="Pham C."/>
            <person name="Simmons D."/>
            <person name="Wilczek-Boney K."/>
            <person name="Hale W."/>
            <person name="Jakkamsetti A."/>
            <person name="Pham P."/>
            <person name="Ruth R."/>
            <person name="San Lucas F."/>
            <person name="Warren J."/>
            <person name="Zhang J."/>
            <person name="Zhao Z."/>
            <person name="Zhou C."/>
            <person name="Zhu D."/>
            <person name="Lee S."/>
            <person name="Bess C."/>
            <person name="Blankenburg K."/>
            <person name="Forbes L."/>
            <person name="Fu Q."/>
            <person name="Gubbala S."/>
            <person name="Hirani K."/>
            <person name="Jayaseelan J.C."/>
            <person name="Lara F."/>
            <person name="Munidasa M."/>
            <person name="Palculict T."/>
            <person name="Patil S."/>
            <person name="Pu L.-L."/>
            <person name="Saada N."/>
            <person name="Tang L."/>
            <person name="Weissenberger G."/>
            <person name="Zhu Y."/>
            <person name="Hemphill L."/>
            <person name="Shang Y."/>
            <person name="Youmans B."/>
            <person name="Ayvaz T."/>
            <person name="Ross M."/>
            <person name="Santibanez J."/>
            <person name="Aqrawi P."/>
            <person name="Gross S."/>
            <person name="Joshi V."/>
            <person name="Fowler G."/>
            <person name="Nazareth L."/>
            <person name="Reid J."/>
            <person name="Worley K."/>
            <person name="Petrosino J."/>
            <person name="Highlander S."/>
            <person name="Gibbs R."/>
        </authorList>
    </citation>
    <scope>NUCLEOTIDE SEQUENCE [LARGE SCALE GENOMIC DNA]</scope>
    <source>
        <strain evidence="1 2">DSM 10105</strain>
    </source>
</reference>
<dbReference type="HOGENOM" id="CLU_749744_0_0_11"/>
<gene>
    <name evidence="1" type="ORF">HMPREF0620_1638</name>
</gene>
<organism evidence="1 2">
    <name type="scientific">Parascardovia denticolens DSM 10105 = JCM 12538</name>
    <dbReference type="NCBI Taxonomy" id="864564"/>
    <lineage>
        <taxon>Bacteria</taxon>
        <taxon>Bacillati</taxon>
        <taxon>Actinomycetota</taxon>
        <taxon>Actinomycetes</taxon>
        <taxon>Bifidobacteriales</taxon>
        <taxon>Bifidobacteriaceae</taxon>
        <taxon>Parascardovia</taxon>
    </lineage>
</organism>
<keyword evidence="2" id="KW-1185">Reference proteome</keyword>
<comment type="caution">
    <text evidence="1">The sequence shown here is derived from an EMBL/GenBank/DDBJ whole genome shotgun (WGS) entry which is preliminary data.</text>
</comment>
<proteinExistence type="predicted"/>
<dbReference type="Proteomes" id="UP000004946">
    <property type="component" value="Chromosome"/>
</dbReference>
<dbReference type="AlphaFoldDB" id="E6K2G5"/>
<evidence type="ECO:0000313" key="2">
    <source>
        <dbReference type="Proteomes" id="UP000004946"/>
    </source>
</evidence>
<sequence>MDGYGYKRSSFLDKMFEASQQEMHNMAMPMGDKEPAKAWRWGNRMMINQLLYSLHSLQPTVEPNSGRKAIWSLNPDGPDFTVNIASHVEGQASARDKGEDSDCATARFLALKSDFYVYDPRRQQASPSLYTVTNVSGSPMDVSDMLAGLKKADQAGQFNLWTSAGKFVMDKTLGKAEDLVLTAVPGASFVKDLIRTYCDADDHQRLQQAQDYFDSLMDFNARSELMKHGNCACAYSFHGDSGAPYHGYYDDSNDYRFVYNTTYKQNMDKALRAYEADFTRAHNGSCLTVNRERVISELQDPRRFTPDIRNFDKWCRRRADVVWARDGMGSDGVVHHRGDAVDSSDAPSNYDFYALCDDRFESRSDVGRR</sequence>
<evidence type="ECO:0000313" key="1">
    <source>
        <dbReference type="EMBL" id="EFT82953.1"/>
    </source>
</evidence>
<accession>E6K2G5</accession>
<dbReference type="EMBL" id="AEON01000002">
    <property type="protein sequence ID" value="EFT82953.1"/>
    <property type="molecule type" value="Genomic_DNA"/>
</dbReference>
<name>E6K2G5_PARDN</name>